<dbReference type="PROSITE" id="PS00622">
    <property type="entry name" value="HTH_LUXR_1"/>
    <property type="match status" value="1"/>
</dbReference>
<sequence>MGKIQILIADSQHNSVLFHLEMGDRETIHISTELEKEGEEYVQLTADQLLKIKTSQTIHLVPKPAMQELTKREMEILVLIAEGMLNKEIGDSLNISESTVKNHVYHIFKKMRVLDRTQAAVYGIRNGIL</sequence>
<dbReference type="InterPro" id="IPR000792">
    <property type="entry name" value="Tscrpt_reg_LuxR_C"/>
</dbReference>
<evidence type="ECO:0000256" key="2">
    <source>
        <dbReference type="ARBA" id="ARBA00023125"/>
    </source>
</evidence>
<dbReference type="PRINTS" id="PR00038">
    <property type="entry name" value="HTHLUXR"/>
</dbReference>
<comment type="caution">
    <text evidence="5">The sequence shown here is derived from an EMBL/GenBank/DDBJ whole genome shotgun (WGS) entry which is preliminary data.</text>
</comment>
<protein>
    <submittedName>
        <fullName evidence="5">Response regulator transcription factor</fullName>
    </submittedName>
</protein>
<dbReference type="Proteomes" id="UP000461585">
    <property type="component" value="Unassembled WGS sequence"/>
</dbReference>
<evidence type="ECO:0000256" key="1">
    <source>
        <dbReference type="ARBA" id="ARBA00023015"/>
    </source>
</evidence>
<dbReference type="CDD" id="cd06170">
    <property type="entry name" value="LuxR_C_like"/>
    <property type="match status" value="1"/>
</dbReference>
<keyword evidence="1" id="KW-0805">Transcription regulation</keyword>
<dbReference type="GO" id="GO:0006355">
    <property type="term" value="P:regulation of DNA-templated transcription"/>
    <property type="evidence" value="ECO:0007669"/>
    <property type="project" value="InterPro"/>
</dbReference>
<evidence type="ECO:0000256" key="3">
    <source>
        <dbReference type="ARBA" id="ARBA00023163"/>
    </source>
</evidence>
<evidence type="ECO:0000259" key="4">
    <source>
        <dbReference type="PROSITE" id="PS50043"/>
    </source>
</evidence>
<dbReference type="SMART" id="SM00421">
    <property type="entry name" value="HTH_LUXR"/>
    <property type="match status" value="1"/>
</dbReference>
<reference evidence="5 6" key="1">
    <citation type="submission" date="2020-01" db="EMBL/GenBank/DDBJ databases">
        <title>Anaeroalcalibacter tamaniensis gen. nov., sp. nov., moderately halophilic strictly anaerobic fermenter bacterium from mud volcano of Taman peninsula.</title>
        <authorList>
            <person name="Frolova A."/>
            <person name="Merkel A.Y."/>
            <person name="Slobodkin A.I."/>
        </authorList>
    </citation>
    <scope>NUCLEOTIDE SEQUENCE [LARGE SCALE GENOMIC DNA]</scope>
    <source>
        <strain evidence="5 6">F-3ap</strain>
    </source>
</reference>
<keyword evidence="3" id="KW-0804">Transcription</keyword>
<dbReference type="PANTHER" id="PTHR44688:SF16">
    <property type="entry name" value="DNA-BINDING TRANSCRIPTIONAL ACTIVATOR DEVR_DOSR"/>
    <property type="match status" value="1"/>
</dbReference>
<evidence type="ECO:0000313" key="5">
    <source>
        <dbReference type="EMBL" id="NDL68080.1"/>
    </source>
</evidence>
<organism evidence="5 6">
    <name type="scientific">Anaerotalea alkaliphila</name>
    <dbReference type="NCBI Taxonomy" id="2662126"/>
    <lineage>
        <taxon>Bacteria</taxon>
        <taxon>Bacillati</taxon>
        <taxon>Bacillota</taxon>
        <taxon>Clostridia</taxon>
        <taxon>Eubacteriales</taxon>
        <taxon>Anaerotalea</taxon>
    </lineage>
</organism>
<proteinExistence type="predicted"/>
<dbReference type="RefSeq" id="WP_162370803.1">
    <property type="nucleotide sequence ID" value="NZ_JAAEEH010000027.1"/>
</dbReference>
<feature type="domain" description="HTH luxR-type" evidence="4">
    <location>
        <begin position="62"/>
        <end position="127"/>
    </location>
</feature>
<dbReference type="PANTHER" id="PTHR44688">
    <property type="entry name" value="DNA-BINDING TRANSCRIPTIONAL ACTIVATOR DEVR_DOSR"/>
    <property type="match status" value="1"/>
</dbReference>
<name>A0A7X5HWS2_9FIRM</name>
<dbReference type="PROSITE" id="PS50043">
    <property type="entry name" value="HTH_LUXR_2"/>
    <property type="match status" value="1"/>
</dbReference>
<gene>
    <name evidence="5" type="ORF">GXN74_10040</name>
</gene>
<dbReference type="AlphaFoldDB" id="A0A7X5HWS2"/>
<dbReference type="InterPro" id="IPR036388">
    <property type="entry name" value="WH-like_DNA-bd_sf"/>
</dbReference>
<dbReference type="InterPro" id="IPR016032">
    <property type="entry name" value="Sig_transdc_resp-reg_C-effctor"/>
</dbReference>
<dbReference type="Gene3D" id="1.10.10.10">
    <property type="entry name" value="Winged helix-like DNA-binding domain superfamily/Winged helix DNA-binding domain"/>
    <property type="match status" value="1"/>
</dbReference>
<evidence type="ECO:0000313" key="6">
    <source>
        <dbReference type="Proteomes" id="UP000461585"/>
    </source>
</evidence>
<keyword evidence="6" id="KW-1185">Reference proteome</keyword>
<accession>A0A7X5HWS2</accession>
<dbReference type="SUPFAM" id="SSF46894">
    <property type="entry name" value="C-terminal effector domain of the bipartite response regulators"/>
    <property type="match status" value="1"/>
</dbReference>
<dbReference type="GO" id="GO:0003677">
    <property type="term" value="F:DNA binding"/>
    <property type="evidence" value="ECO:0007669"/>
    <property type="project" value="UniProtKB-KW"/>
</dbReference>
<dbReference type="Pfam" id="PF00196">
    <property type="entry name" value="GerE"/>
    <property type="match status" value="1"/>
</dbReference>
<keyword evidence="2" id="KW-0238">DNA-binding</keyword>
<dbReference type="EMBL" id="JAAEEH010000027">
    <property type="protein sequence ID" value="NDL68080.1"/>
    <property type="molecule type" value="Genomic_DNA"/>
</dbReference>